<dbReference type="AlphaFoldDB" id="A0A7J4JLV4"/>
<dbReference type="EMBL" id="DUGH01000135">
    <property type="protein sequence ID" value="HIH16877.1"/>
    <property type="molecule type" value="Genomic_DNA"/>
</dbReference>
<dbReference type="Proteomes" id="UP000564964">
    <property type="component" value="Unassembled WGS sequence"/>
</dbReference>
<keyword evidence="1" id="KW-0472">Membrane</keyword>
<organism evidence="2 3">
    <name type="scientific">Candidatus Iainarchaeum sp</name>
    <dbReference type="NCBI Taxonomy" id="3101447"/>
    <lineage>
        <taxon>Archaea</taxon>
        <taxon>Candidatus Iainarchaeota</taxon>
        <taxon>Candidatus Iainarchaeia</taxon>
        <taxon>Candidatus Iainarchaeales</taxon>
        <taxon>Candidatus Iainarchaeaceae</taxon>
        <taxon>Candidatus Iainarchaeum</taxon>
    </lineage>
</organism>
<evidence type="ECO:0000313" key="3">
    <source>
        <dbReference type="Proteomes" id="UP000564964"/>
    </source>
</evidence>
<name>A0A7J4JLV4_9ARCH</name>
<gene>
    <name evidence="2" type="ORF">HA252_05730</name>
</gene>
<evidence type="ECO:0000256" key="1">
    <source>
        <dbReference type="SAM" id="Phobius"/>
    </source>
</evidence>
<proteinExistence type="predicted"/>
<feature type="transmembrane region" description="Helical" evidence="1">
    <location>
        <begin position="16"/>
        <end position="35"/>
    </location>
</feature>
<comment type="caution">
    <text evidence="2">The sequence shown here is derived from an EMBL/GenBank/DDBJ whole genome shotgun (WGS) entry which is preliminary data.</text>
</comment>
<evidence type="ECO:0000313" key="2">
    <source>
        <dbReference type="EMBL" id="HIH16877.1"/>
    </source>
</evidence>
<sequence length="951" mass="100608">MPSGVSMSRAQISTEYVFMVAFLLLIVGIMFVFSMQTAQETISANLVANSLNSLEKTIGEVYALGPDTQLYTEIDLPDSLVDSTVSGYSYGFKVNSLSGESNLLTEAKAELVGTLPTTSGRHLVRVRMRSDGKIELGKGLRIAPVKQSVSLFPGQSASMDFVAFNETYDSLSVDELWVGHQYKQNNILVQLVDSGNTVLCDQCFQSTSLASPISIASGDDFAFTANVSIPTGTASTSRAGPNYLRASNGIEGEYDFTVTVLEELGDVDIDLSTPPISPAGNPSNKSTLYFADAFPPETLYLAGAQQEQRGQIVVNISALNQAGQPANIKQAIQLFQIIDPNGVVVVELTGLDIPFSYTYTTTLSSPVGTYTVHVETDPTKTKNAVTKDSTFELTAANISMRECFEFQWLNTAISSDGLRLNDWLMRNACTSDPINITQMAIDIQNDQDGVLIRNVYFGGIPVFGEATGAPPQSPPAPFPIVGANLQPPYSLPASTTISANNKLEVTHPALNDEGEVITFTFYFQDGSQAYVTVPPFSAPPMNDADCIAVDMSSTKFTGTLPAGSEFGGFTIANNCEKPVTIVSTMVSLAKDPNNATQIIKLNYLGSDAWTGSALPSQTIVHSPVVIPSKSSWTNHAITTSQQISVSGQSITLTFGFPSGPTYTSPAWQPNLNLQSVCLVISHGNQPLGTHQESWATTNDVVADFSLTNTCPFPIQVIGLMANANNNPTPTTLTLVHLDSGVVAMPQWQTGNPGTPMPFSPPSNPLNILSGATITSNDLQFNASLMPPFYLTGTVMMADNSQKSFPPWPQTNMTAANCLTGFSNGTWDTSGTTYTGTNLTNPCSTSITIQTITVNDGSGNAGWKATTVNFGGGATEYFDAAGTGSPASLDITDFTIQGNGSATGNSLAFSSSSSVECKTITVDFQLADSTGAVSVLPGISIAPSSNPACSGG</sequence>
<accession>A0A7J4JLV4</accession>
<keyword evidence="1" id="KW-1133">Transmembrane helix</keyword>
<protein>
    <submittedName>
        <fullName evidence="2">Uncharacterized protein</fullName>
    </submittedName>
</protein>
<reference evidence="3" key="1">
    <citation type="journal article" date="2020" name="bioRxiv">
        <title>A rank-normalized archaeal taxonomy based on genome phylogeny resolves widespread incomplete and uneven classifications.</title>
        <authorList>
            <person name="Rinke C."/>
            <person name="Chuvochina M."/>
            <person name="Mussig A.J."/>
            <person name="Chaumeil P.-A."/>
            <person name="Waite D.W."/>
            <person name="Whitman W.B."/>
            <person name="Parks D.H."/>
            <person name="Hugenholtz P."/>
        </authorList>
    </citation>
    <scope>NUCLEOTIDE SEQUENCE [LARGE SCALE GENOMIC DNA]</scope>
</reference>
<keyword evidence="1" id="KW-0812">Transmembrane</keyword>